<dbReference type="PANTHER" id="PTHR11804:SF84">
    <property type="entry name" value="SACCHAROLYSIN"/>
    <property type="match status" value="1"/>
</dbReference>
<dbReference type="SUPFAM" id="SSF55486">
    <property type="entry name" value="Metalloproteases ('zincins'), catalytic domain"/>
    <property type="match status" value="1"/>
</dbReference>
<reference evidence="10" key="2">
    <citation type="submission" date="2023-05" db="EMBL/GenBank/DDBJ databases">
        <authorList>
            <consortium name="Lawrence Berkeley National Laboratory"/>
            <person name="Steindorff A."/>
            <person name="Hensen N."/>
            <person name="Bonometti L."/>
            <person name="Westerberg I."/>
            <person name="Brannstrom I.O."/>
            <person name="Guillou S."/>
            <person name="Cros-Aarteil S."/>
            <person name="Calhoun S."/>
            <person name="Haridas S."/>
            <person name="Kuo A."/>
            <person name="Mondo S."/>
            <person name="Pangilinan J."/>
            <person name="Riley R."/>
            <person name="Labutti K."/>
            <person name="Andreopoulos B."/>
            <person name="Lipzen A."/>
            <person name="Chen C."/>
            <person name="Yanf M."/>
            <person name="Daum C."/>
            <person name="Ng V."/>
            <person name="Clum A."/>
            <person name="Ohm R."/>
            <person name="Martin F."/>
            <person name="Silar P."/>
            <person name="Natvig D."/>
            <person name="Lalanne C."/>
            <person name="Gautier V."/>
            <person name="Ament-Velasquez S.L."/>
            <person name="Kruys A."/>
            <person name="Hutchinson M.I."/>
            <person name="Powell A.J."/>
            <person name="Barry K."/>
            <person name="Miller A.N."/>
            <person name="Grigoriev I.V."/>
            <person name="Debuchy R."/>
            <person name="Gladieux P."/>
            <person name="Thoren M.H."/>
            <person name="Johannesson H."/>
        </authorList>
    </citation>
    <scope>NUCLEOTIDE SEQUENCE</scope>
    <source>
        <strain evidence="10">PSN243</strain>
    </source>
</reference>
<dbReference type="InterPro" id="IPR024077">
    <property type="entry name" value="Neurolysin/TOP_dom2"/>
</dbReference>
<gene>
    <name evidence="10" type="ORF">QBC34DRAFT_437542</name>
</gene>
<evidence type="ECO:0000256" key="7">
    <source>
        <dbReference type="RuleBase" id="RU003435"/>
    </source>
</evidence>
<dbReference type="GO" id="GO:0004222">
    <property type="term" value="F:metalloendopeptidase activity"/>
    <property type="evidence" value="ECO:0007669"/>
    <property type="project" value="InterPro"/>
</dbReference>
<evidence type="ECO:0000256" key="6">
    <source>
        <dbReference type="ARBA" id="ARBA00023049"/>
    </source>
</evidence>
<evidence type="ECO:0000259" key="9">
    <source>
        <dbReference type="Pfam" id="PF01432"/>
    </source>
</evidence>
<evidence type="ECO:0000256" key="2">
    <source>
        <dbReference type="ARBA" id="ARBA00022670"/>
    </source>
</evidence>
<evidence type="ECO:0000256" key="4">
    <source>
        <dbReference type="ARBA" id="ARBA00022801"/>
    </source>
</evidence>
<dbReference type="Gene3D" id="1.20.1050.40">
    <property type="entry name" value="Endopeptidase. Chain P, domain 1"/>
    <property type="match status" value="1"/>
</dbReference>
<evidence type="ECO:0000256" key="3">
    <source>
        <dbReference type="ARBA" id="ARBA00022723"/>
    </source>
</evidence>
<keyword evidence="3 7" id="KW-0479">Metal-binding</keyword>
<keyword evidence="11" id="KW-1185">Reference proteome</keyword>
<organism evidence="10 11">
    <name type="scientific">Podospora aff. communis PSN243</name>
    <dbReference type="NCBI Taxonomy" id="3040156"/>
    <lineage>
        <taxon>Eukaryota</taxon>
        <taxon>Fungi</taxon>
        <taxon>Dikarya</taxon>
        <taxon>Ascomycota</taxon>
        <taxon>Pezizomycotina</taxon>
        <taxon>Sordariomycetes</taxon>
        <taxon>Sordariomycetidae</taxon>
        <taxon>Sordariales</taxon>
        <taxon>Podosporaceae</taxon>
        <taxon>Podospora</taxon>
    </lineage>
</organism>
<dbReference type="GO" id="GO:0046872">
    <property type="term" value="F:metal ion binding"/>
    <property type="evidence" value="ECO:0007669"/>
    <property type="project" value="UniProtKB-UniRule"/>
</dbReference>
<dbReference type="PANTHER" id="PTHR11804">
    <property type="entry name" value="PROTEASE M3 THIMET OLIGOPEPTIDASE-RELATED"/>
    <property type="match status" value="1"/>
</dbReference>
<dbReference type="InterPro" id="IPR024079">
    <property type="entry name" value="MetalloPept_cat_dom_sf"/>
</dbReference>
<feature type="coiled-coil region" evidence="8">
    <location>
        <begin position="258"/>
        <end position="289"/>
    </location>
</feature>
<dbReference type="Gene3D" id="1.10.1370.10">
    <property type="entry name" value="Neurolysin, domain 3"/>
    <property type="match status" value="1"/>
</dbReference>
<dbReference type="EMBL" id="MU865933">
    <property type="protein sequence ID" value="KAK4450292.1"/>
    <property type="molecule type" value="Genomic_DNA"/>
</dbReference>
<evidence type="ECO:0000256" key="1">
    <source>
        <dbReference type="ARBA" id="ARBA00006040"/>
    </source>
</evidence>
<dbReference type="AlphaFoldDB" id="A0AAV9GS58"/>
<dbReference type="GO" id="GO:0006508">
    <property type="term" value="P:proteolysis"/>
    <property type="evidence" value="ECO:0007669"/>
    <property type="project" value="UniProtKB-KW"/>
</dbReference>
<keyword evidence="5 7" id="KW-0862">Zinc</keyword>
<dbReference type="Proteomes" id="UP001321760">
    <property type="component" value="Unassembled WGS sequence"/>
</dbReference>
<evidence type="ECO:0000256" key="8">
    <source>
        <dbReference type="SAM" id="Coils"/>
    </source>
</evidence>
<name>A0AAV9GS58_9PEZI</name>
<dbReference type="Pfam" id="PF01432">
    <property type="entry name" value="Peptidase_M3"/>
    <property type="match status" value="1"/>
</dbReference>
<proteinExistence type="inferred from homology"/>
<keyword evidence="8" id="KW-0175">Coiled coil</keyword>
<sequence length="652" mass="74304">MIKTPPVPPLTFCPLTPEHVTTSTKSAIEASASLYFKLWKSTDRPAAATFASVIEPLIVNTNEAKRDFFALTLLSSVSPKLEIRDAARFAIETIKVREGDATVQLHVKQLGSHVLNNRETIEPAHEHLFYAEHKMVVEELRRLLLASQQAIEIENRKDGVAVSKSYLDGLPADVLSTMKVVDSYNQQVWVKFSSHERLILEFVSLSETRKWMHTASRMQFPESVARLHKIVVLRDKIARMLGFDHYAAQTMHEMAVSAERARKDLGLLRDKLQGLMNRQLLRLEQLKQEDLVNCASLADYHGTIFPWDWEYYRRRLVEREVKPSYTAFMAELKEYFEVGHTVSELLSLVSAFFGLEFIRVEDAPNPWHADVAVIAVWDKAAPHSQAGSDFLGYIYLDLLERPGKDKQGGIGVVSPSFGYPDGRRSYPAVALVCSFGPASSAKTTLLSHYDVRTMLRLLGKAVHRLVSTDKYNLPLSIDFEEIPGFLLEHWAWSACVLKKLGRHHKNGSELPDRLINNLGTVRDLYESPNLLFLVHLALFDLAIHAPESHEVVQEMDMTDRWVDIERQVFRLPLERSEYNCFGQAGILAFYHDTHKNCVANVISQTYAWLIYARHFTDDPVNPAEGLRYRRMVLEHGASKPEWNMLTAYMGME</sequence>
<feature type="domain" description="Peptidase M3A/M3B catalytic" evidence="9">
    <location>
        <begin position="209"/>
        <end position="650"/>
    </location>
</feature>
<keyword evidence="4 7" id="KW-0378">Hydrolase</keyword>
<evidence type="ECO:0000256" key="5">
    <source>
        <dbReference type="ARBA" id="ARBA00022833"/>
    </source>
</evidence>
<comment type="caution">
    <text evidence="10">The sequence shown here is derived from an EMBL/GenBank/DDBJ whole genome shotgun (WGS) entry which is preliminary data.</text>
</comment>
<comment type="cofactor">
    <cofactor evidence="7">
        <name>Zn(2+)</name>
        <dbReference type="ChEBI" id="CHEBI:29105"/>
    </cofactor>
    <text evidence="7">Binds 1 zinc ion.</text>
</comment>
<dbReference type="InterPro" id="IPR001567">
    <property type="entry name" value="Pept_M3A_M3B_dom"/>
</dbReference>
<dbReference type="Gene3D" id="3.40.390.10">
    <property type="entry name" value="Collagenase (Catalytic Domain)"/>
    <property type="match status" value="1"/>
</dbReference>
<dbReference type="InterPro" id="IPR024080">
    <property type="entry name" value="Neurolysin/TOP_N"/>
</dbReference>
<reference evidence="10" key="1">
    <citation type="journal article" date="2023" name="Mol. Phylogenet. Evol.">
        <title>Genome-scale phylogeny and comparative genomics of the fungal order Sordariales.</title>
        <authorList>
            <person name="Hensen N."/>
            <person name="Bonometti L."/>
            <person name="Westerberg I."/>
            <person name="Brannstrom I.O."/>
            <person name="Guillou S."/>
            <person name="Cros-Aarteil S."/>
            <person name="Calhoun S."/>
            <person name="Haridas S."/>
            <person name="Kuo A."/>
            <person name="Mondo S."/>
            <person name="Pangilinan J."/>
            <person name="Riley R."/>
            <person name="LaButti K."/>
            <person name="Andreopoulos B."/>
            <person name="Lipzen A."/>
            <person name="Chen C."/>
            <person name="Yan M."/>
            <person name="Daum C."/>
            <person name="Ng V."/>
            <person name="Clum A."/>
            <person name="Steindorff A."/>
            <person name="Ohm R.A."/>
            <person name="Martin F."/>
            <person name="Silar P."/>
            <person name="Natvig D.O."/>
            <person name="Lalanne C."/>
            <person name="Gautier V."/>
            <person name="Ament-Velasquez S.L."/>
            <person name="Kruys A."/>
            <person name="Hutchinson M.I."/>
            <person name="Powell A.J."/>
            <person name="Barry K."/>
            <person name="Miller A.N."/>
            <person name="Grigoriev I.V."/>
            <person name="Debuchy R."/>
            <person name="Gladieux P."/>
            <person name="Hiltunen Thoren M."/>
            <person name="Johannesson H."/>
        </authorList>
    </citation>
    <scope>NUCLEOTIDE SEQUENCE</scope>
    <source>
        <strain evidence="10">PSN243</strain>
    </source>
</reference>
<evidence type="ECO:0000313" key="10">
    <source>
        <dbReference type="EMBL" id="KAK4450292.1"/>
    </source>
</evidence>
<comment type="similarity">
    <text evidence="1 7">Belongs to the peptidase M3 family.</text>
</comment>
<protein>
    <submittedName>
        <fullName evidence="10">Peptidase family M3-domain-containing protein</fullName>
    </submittedName>
</protein>
<dbReference type="InterPro" id="IPR045090">
    <property type="entry name" value="Pept_M3A_M3B"/>
</dbReference>
<evidence type="ECO:0000313" key="11">
    <source>
        <dbReference type="Proteomes" id="UP001321760"/>
    </source>
</evidence>
<dbReference type="GO" id="GO:0006518">
    <property type="term" value="P:peptide metabolic process"/>
    <property type="evidence" value="ECO:0007669"/>
    <property type="project" value="TreeGrafter"/>
</dbReference>
<accession>A0AAV9GS58</accession>
<keyword evidence="6 7" id="KW-0482">Metalloprotease</keyword>
<keyword evidence="2 7" id="KW-0645">Protease</keyword>